<evidence type="ECO:0000313" key="2">
    <source>
        <dbReference type="Proteomes" id="UP000580474"/>
    </source>
</evidence>
<protein>
    <submittedName>
        <fullName evidence="1">Uncharacterized protein</fullName>
    </submittedName>
</protein>
<gene>
    <name evidence="1" type="ORF">BJ969_005927</name>
</gene>
<dbReference type="AlphaFoldDB" id="A0A840NU92"/>
<comment type="caution">
    <text evidence="1">The sequence shown here is derived from an EMBL/GenBank/DDBJ whole genome shotgun (WGS) entry which is preliminary data.</text>
</comment>
<dbReference type="RefSeq" id="WP_184484450.1">
    <property type="nucleotide sequence ID" value="NZ_JACHIV010000001.1"/>
</dbReference>
<name>A0A840NU92_9PSEU</name>
<keyword evidence="2" id="KW-1185">Reference proteome</keyword>
<accession>A0A840NU92</accession>
<sequence length="62" mass="6855">MGRHSQSKRIIGYMTVWTGDLSSDLAEPVPLREPQRPAALGGEWAEPTPELLRAVLEGLQEL</sequence>
<dbReference type="Proteomes" id="UP000580474">
    <property type="component" value="Unassembled WGS sequence"/>
</dbReference>
<evidence type="ECO:0000313" key="1">
    <source>
        <dbReference type="EMBL" id="MBB5072839.1"/>
    </source>
</evidence>
<dbReference type="EMBL" id="JACHIV010000001">
    <property type="protein sequence ID" value="MBB5072839.1"/>
    <property type="molecule type" value="Genomic_DNA"/>
</dbReference>
<reference evidence="1 2" key="1">
    <citation type="submission" date="2020-08" db="EMBL/GenBank/DDBJ databases">
        <title>Sequencing the genomes of 1000 actinobacteria strains.</title>
        <authorList>
            <person name="Klenk H.-P."/>
        </authorList>
    </citation>
    <scope>NUCLEOTIDE SEQUENCE [LARGE SCALE GENOMIC DNA]</scope>
    <source>
        <strain evidence="1 2">DSM 45582</strain>
    </source>
</reference>
<organism evidence="1 2">
    <name type="scientific">Saccharopolyspora gloriosae</name>
    <dbReference type="NCBI Taxonomy" id="455344"/>
    <lineage>
        <taxon>Bacteria</taxon>
        <taxon>Bacillati</taxon>
        <taxon>Actinomycetota</taxon>
        <taxon>Actinomycetes</taxon>
        <taxon>Pseudonocardiales</taxon>
        <taxon>Pseudonocardiaceae</taxon>
        <taxon>Saccharopolyspora</taxon>
    </lineage>
</organism>
<proteinExistence type="predicted"/>